<dbReference type="EC" id="2.7.13.3" evidence="2"/>
<dbReference type="PROSITE" id="PS50109">
    <property type="entry name" value="HIS_KIN"/>
    <property type="match status" value="1"/>
</dbReference>
<dbReference type="GO" id="GO:0016020">
    <property type="term" value="C:membrane"/>
    <property type="evidence" value="ECO:0007669"/>
    <property type="project" value="InterPro"/>
</dbReference>
<feature type="transmembrane region" description="Helical" evidence="9">
    <location>
        <begin position="770"/>
        <end position="791"/>
    </location>
</feature>
<feature type="chain" id="PRO_5016253684" description="histidine kinase" evidence="10">
    <location>
        <begin position="20"/>
        <end position="997"/>
    </location>
</feature>
<dbReference type="PANTHER" id="PTHR24421:SF10">
    <property type="entry name" value="NITRATE_NITRITE SENSOR PROTEIN NARQ"/>
    <property type="match status" value="1"/>
</dbReference>
<evidence type="ECO:0000256" key="1">
    <source>
        <dbReference type="ARBA" id="ARBA00000085"/>
    </source>
</evidence>
<keyword evidence="6" id="KW-0418">Kinase</keyword>
<gene>
    <name evidence="12" type="ORF">LV83_04023</name>
</gene>
<keyword evidence="3" id="KW-0597">Phosphoprotein</keyword>
<evidence type="ECO:0000256" key="3">
    <source>
        <dbReference type="ARBA" id="ARBA00022553"/>
    </source>
</evidence>
<dbReference type="Gene3D" id="2.60.40.10">
    <property type="entry name" value="Immunoglobulins"/>
    <property type="match status" value="1"/>
</dbReference>
<dbReference type="EMBL" id="QLLK01000017">
    <property type="protein sequence ID" value="RAI84400.1"/>
    <property type="molecule type" value="Genomic_DNA"/>
</dbReference>
<dbReference type="SUPFAM" id="SSF101898">
    <property type="entry name" value="NHL repeat"/>
    <property type="match status" value="1"/>
</dbReference>
<dbReference type="AlphaFoldDB" id="A0A327NWL3"/>
<evidence type="ECO:0000256" key="6">
    <source>
        <dbReference type="ARBA" id="ARBA00022777"/>
    </source>
</evidence>
<dbReference type="InterPro" id="IPR013783">
    <property type="entry name" value="Ig-like_fold"/>
</dbReference>
<dbReference type="Pfam" id="PF02518">
    <property type="entry name" value="HATPase_c"/>
    <property type="match status" value="1"/>
</dbReference>
<keyword evidence="8" id="KW-0902">Two-component regulatory system</keyword>
<name>A0A327NWL3_9BACT</name>
<organism evidence="12 13">
    <name type="scientific">Algoriphagus yeomjeoni</name>
    <dbReference type="NCBI Taxonomy" id="291403"/>
    <lineage>
        <taxon>Bacteria</taxon>
        <taxon>Pseudomonadati</taxon>
        <taxon>Bacteroidota</taxon>
        <taxon>Cytophagia</taxon>
        <taxon>Cytophagales</taxon>
        <taxon>Cyclobacteriaceae</taxon>
        <taxon>Algoriphagus</taxon>
    </lineage>
</organism>
<reference evidence="12 13" key="1">
    <citation type="submission" date="2018-06" db="EMBL/GenBank/DDBJ databases">
        <title>Genomic Encyclopedia of Archaeal and Bacterial Type Strains, Phase II (KMG-II): from individual species to whole genera.</title>
        <authorList>
            <person name="Goeker M."/>
        </authorList>
    </citation>
    <scope>NUCLEOTIDE SEQUENCE [LARGE SCALE GENOMIC DNA]</scope>
    <source>
        <strain evidence="12 13">DSM 23446</strain>
    </source>
</reference>
<dbReference type="InterPro" id="IPR011712">
    <property type="entry name" value="Sig_transdc_His_kin_sub3_dim/P"/>
</dbReference>
<evidence type="ECO:0000256" key="2">
    <source>
        <dbReference type="ARBA" id="ARBA00012438"/>
    </source>
</evidence>
<evidence type="ECO:0000256" key="10">
    <source>
        <dbReference type="SAM" id="SignalP"/>
    </source>
</evidence>
<dbReference type="InterPro" id="IPR011123">
    <property type="entry name" value="Y_Y_Y"/>
</dbReference>
<evidence type="ECO:0000256" key="7">
    <source>
        <dbReference type="ARBA" id="ARBA00022840"/>
    </source>
</evidence>
<evidence type="ECO:0000256" key="4">
    <source>
        <dbReference type="ARBA" id="ARBA00022679"/>
    </source>
</evidence>
<dbReference type="InterPro" id="IPR015943">
    <property type="entry name" value="WD40/YVTN_repeat-like_dom_sf"/>
</dbReference>
<feature type="signal peptide" evidence="10">
    <location>
        <begin position="1"/>
        <end position="19"/>
    </location>
</feature>
<keyword evidence="5" id="KW-0547">Nucleotide-binding</keyword>
<dbReference type="SUPFAM" id="SSF63825">
    <property type="entry name" value="YWTD domain"/>
    <property type="match status" value="1"/>
</dbReference>
<dbReference type="GO" id="GO:0046983">
    <property type="term" value="F:protein dimerization activity"/>
    <property type="evidence" value="ECO:0007669"/>
    <property type="project" value="InterPro"/>
</dbReference>
<dbReference type="GO" id="GO:0000155">
    <property type="term" value="F:phosphorelay sensor kinase activity"/>
    <property type="evidence" value="ECO:0007669"/>
    <property type="project" value="InterPro"/>
</dbReference>
<dbReference type="SUPFAM" id="SSF55874">
    <property type="entry name" value="ATPase domain of HSP90 chaperone/DNA topoisomerase II/histidine kinase"/>
    <property type="match status" value="1"/>
</dbReference>
<dbReference type="InterPro" id="IPR050482">
    <property type="entry name" value="Sensor_HK_TwoCompSys"/>
</dbReference>
<feature type="domain" description="Histidine kinase" evidence="11">
    <location>
        <begin position="807"/>
        <end position="997"/>
    </location>
</feature>
<keyword evidence="9" id="KW-0812">Transmembrane</keyword>
<evidence type="ECO:0000256" key="9">
    <source>
        <dbReference type="SAM" id="Phobius"/>
    </source>
</evidence>
<comment type="caution">
    <text evidence="12">The sequence shown here is derived from an EMBL/GenBank/DDBJ whole genome shotgun (WGS) entry which is preliminary data.</text>
</comment>
<evidence type="ECO:0000259" key="11">
    <source>
        <dbReference type="PROSITE" id="PS50109"/>
    </source>
</evidence>
<dbReference type="Proteomes" id="UP000249610">
    <property type="component" value="Unassembled WGS sequence"/>
</dbReference>
<proteinExistence type="predicted"/>
<dbReference type="OrthoDB" id="9806995at2"/>
<evidence type="ECO:0000313" key="12">
    <source>
        <dbReference type="EMBL" id="RAI84400.1"/>
    </source>
</evidence>
<dbReference type="Gene3D" id="3.30.565.10">
    <property type="entry name" value="Histidine kinase-like ATPase, C-terminal domain"/>
    <property type="match status" value="1"/>
</dbReference>
<keyword evidence="9" id="KW-0472">Membrane</keyword>
<dbReference type="Pfam" id="PF07494">
    <property type="entry name" value="Reg_prop"/>
    <property type="match status" value="2"/>
</dbReference>
<keyword evidence="7" id="KW-0067">ATP-binding</keyword>
<dbReference type="PANTHER" id="PTHR24421">
    <property type="entry name" value="NITRATE/NITRITE SENSOR PROTEIN NARX-RELATED"/>
    <property type="match status" value="1"/>
</dbReference>
<dbReference type="InterPro" id="IPR003594">
    <property type="entry name" value="HATPase_dom"/>
</dbReference>
<dbReference type="SUPFAM" id="SSF63829">
    <property type="entry name" value="Calcium-dependent phosphotriesterase"/>
    <property type="match status" value="1"/>
</dbReference>
<dbReference type="InterPro" id="IPR036890">
    <property type="entry name" value="HATPase_C_sf"/>
</dbReference>
<dbReference type="CDD" id="cd16917">
    <property type="entry name" value="HATPase_UhpB-NarQ-NarX-like"/>
    <property type="match status" value="1"/>
</dbReference>
<evidence type="ECO:0000313" key="13">
    <source>
        <dbReference type="Proteomes" id="UP000249610"/>
    </source>
</evidence>
<evidence type="ECO:0000256" key="5">
    <source>
        <dbReference type="ARBA" id="ARBA00022741"/>
    </source>
</evidence>
<dbReference type="RefSeq" id="WP_111613328.1">
    <property type="nucleotide sequence ID" value="NZ_QLLK01000017.1"/>
</dbReference>
<protein>
    <recommendedName>
        <fullName evidence="2">histidine kinase</fullName>
        <ecNumber evidence="2">2.7.13.3</ecNumber>
    </recommendedName>
</protein>
<evidence type="ECO:0000256" key="8">
    <source>
        <dbReference type="ARBA" id="ARBA00023012"/>
    </source>
</evidence>
<dbReference type="InterPro" id="IPR005467">
    <property type="entry name" value="His_kinase_dom"/>
</dbReference>
<dbReference type="Pfam" id="PF07730">
    <property type="entry name" value="HisKA_3"/>
    <property type="match status" value="1"/>
</dbReference>
<accession>A0A327NWL3</accession>
<sequence length="997" mass="114247">MKRYLALFLFILFFQSSEAETKRFFINKFGLAEGLSSNQVLTIHQDKSGFIWVGTPNGLQRFDGRKFMNYRIKTPGHQSAKSVSEILIDQSGLMWLRVGDDYGYYIPEKELFTKIPFEKPEERYQGEHLWMDSEGRMYVVLRNNKILLINLDKGIITDLKVPIKVPDGWRVRSIFEEEKGFFWISSMDGIAVYDSHKDLIYTSTFNPLNLPILNGPDFKEVSNIFKDGHGIYWINYWAPNEHLVSYDTKSNMWKDHMDQIKAPHDNYQEAYGLIALPGGKLWRYGVQTLADFDYTNFRYNRIIQSDLIYDRISKIIWDKSGGLWLATDSGLFFIHFDTPNIFFNQMESQSGNNEFQAIKEVIHNADTNIWVGSWGKGLRLYHPRNGLLNDEWIKRNSPGTIESNQVWDIHHDQFRGLVWVGMQKGLIMVADLKAKKAHYLSPEPFDGSTIRTIAQDSDGTVWFGTQAGGVVKYEGEGFQVNGFSRFRKFQGRIPKILVSKNQNLWVTSTNDGVYVLNPKDASVIRHLDNTILNSNIIERIVQLNDSIFLMGTELLNKYNVNSGKNEIFSFSEGLLSNGILHLEVDQNQLVWIYTPNGLTRFDAKTNTFSSFGTNHFFAQIPSDGRGGSRFSNGDLAFLSNNAILIFDPLQFDRNLVPIVPMITNVELFGHYVGDASIPDPRRKFSSQENSISFDFNILNFPLQDRFSYYYRLVGAEEKWVESQQNYRAVYSLLPPGEYRFEVRSVNEAGILSGIASYDFEIQPSLIQSGWFKTLLVFLFLGIVVLIYRLNLNRVLAIGKIRARLARDLHDDMGSTLSTINILSSMAKTKLGTDPAKTSEYISKISENSQRMMDSMDDIVWSIKPQNDSMEKLIARMREFANQALESKDIRIQFEVEEKILGMKLSMDTIRDLFLIFKEGINNVAKYSMADEVFIHFGLEKNHFKMKIKDNGKGFNPKQVDEGNGMGNMKKRAASLNGELTITSQLGEGAEIYLQLSV</sequence>
<keyword evidence="4" id="KW-0808">Transferase</keyword>
<dbReference type="Gene3D" id="1.20.5.1930">
    <property type="match status" value="1"/>
</dbReference>
<dbReference type="Gene3D" id="2.130.10.10">
    <property type="entry name" value="YVTN repeat-like/Quinoprotein amine dehydrogenase"/>
    <property type="match status" value="3"/>
</dbReference>
<keyword evidence="9" id="KW-1133">Transmembrane helix</keyword>
<keyword evidence="10" id="KW-0732">Signal</keyword>
<keyword evidence="13" id="KW-1185">Reference proteome</keyword>
<comment type="catalytic activity">
    <reaction evidence="1">
        <text>ATP + protein L-histidine = ADP + protein N-phospho-L-histidine.</text>
        <dbReference type="EC" id="2.7.13.3"/>
    </reaction>
</comment>
<dbReference type="InterPro" id="IPR011110">
    <property type="entry name" value="Reg_prop"/>
</dbReference>
<dbReference type="GO" id="GO:0005524">
    <property type="term" value="F:ATP binding"/>
    <property type="evidence" value="ECO:0007669"/>
    <property type="project" value="UniProtKB-KW"/>
</dbReference>
<dbReference type="Pfam" id="PF07495">
    <property type="entry name" value="Y_Y_Y"/>
    <property type="match status" value="1"/>
</dbReference>